<dbReference type="GO" id="GO:0005886">
    <property type="term" value="C:plasma membrane"/>
    <property type="evidence" value="ECO:0007669"/>
    <property type="project" value="UniProtKB-SubCell"/>
</dbReference>
<dbReference type="PANTHER" id="PTHR43297">
    <property type="entry name" value="OLIGOPEPTIDE TRANSPORT ATP-BINDING PROTEIN APPD"/>
    <property type="match status" value="1"/>
</dbReference>
<reference evidence="10" key="1">
    <citation type="submission" date="2017-04" db="EMBL/GenBank/DDBJ databases">
        <authorList>
            <person name="Bumgarner R.E."/>
            <person name="Fredricks D.N."/>
            <person name="Srinivasan S."/>
        </authorList>
    </citation>
    <scope>NUCLEOTIDE SEQUENCE [LARGE SCALE GENOMIC DNA]</scope>
    <source>
        <strain evidence="10">KA00405</strain>
    </source>
</reference>
<dbReference type="CDD" id="cd03257">
    <property type="entry name" value="ABC_NikE_OppD_transporters"/>
    <property type="match status" value="1"/>
</dbReference>
<keyword evidence="4" id="KW-1003">Cell membrane</keyword>
<dbReference type="SMART" id="SM00382">
    <property type="entry name" value="AAA"/>
    <property type="match status" value="1"/>
</dbReference>
<dbReference type="Gene3D" id="3.40.50.300">
    <property type="entry name" value="P-loop containing nucleotide triphosphate hydrolases"/>
    <property type="match status" value="1"/>
</dbReference>
<organism evidence="9 10">
    <name type="scientific">Mageeibacillus indolicus</name>
    <dbReference type="NCBI Taxonomy" id="884684"/>
    <lineage>
        <taxon>Bacteria</taxon>
        <taxon>Bacillati</taxon>
        <taxon>Bacillota</taxon>
        <taxon>Clostridia</taxon>
        <taxon>Eubacteriales</taxon>
        <taxon>Oscillospiraceae</taxon>
        <taxon>Mageeibacillus</taxon>
    </lineage>
</organism>
<dbReference type="PROSITE" id="PS50893">
    <property type="entry name" value="ABC_TRANSPORTER_2"/>
    <property type="match status" value="1"/>
</dbReference>
<evidence type="ECO:0000256" key="5">
    <source>
        <dbReference type="ARBA" id="ARBA00022741"/>
    </source>
</evidence>
<evidence type="ECO:0000259" key="8">
    <source>
        <dbReference type="PROSITE" id="PS50893"/>
    </source>
</evidence>
<dbReference type="SUPFAM" id="SSF52540">
    <property type="entry name" value="P-loop containing nucleoside triphosphate hydrolases"/>
    <property type="match status" value="1"/>
</dbReference>
<keyword evidence="3" id="KW-0813">Transport</keyword>
<evidence type="ECO:0000256" key="7">
    <source>
        <dbReference type="ARBA" id="ARBA00023136"/>
    </source>
</evidence>
<evidence type="ECO:0000256" key="1">
    <source>
        <dbReference type="ARBA" id="ARBA00004202"/>
    </source>
</evidence>
<dbReference type="InterPro" id="IPR003593">
    <property type="entry name" value="AAA+_ATPase"/>
</dbReference>
<comment type="subcellular location">
    <subcellularLocation>
        <location evidence="1">Cell membrane</location>
        <topology evidence="1">Peripheral membrane protein</topology>
    </subcellularLocation>
</comment>
<dbReference type="GO" id="GO:0005524">
    <property type="term" value="F:ATP binding"/>
    <property type="evidence" value="ECO:0007669"/>
    <property type="project" value="UniProtKB-KW"/>
</dbReference>
<evidence type="ECO:0000313" key="10">
    <source>
        <dbReference type="Proteomes" id="UP000236394"/>
    </source>
</evidence>
<dbReference type="InterPro" id="IPR027417">
    <property type="entry name" value="P-loop_NTPase"/>
</dbReference>
<dbReference type="EMBL" id="NBZD01000005">
    <property type="protein sequence ID" value="PNH17875.1"/>
    <property type="molecule type" value="Genomic_DNA"/>
</dbReference>
<dbReference type="PANTHER" id="PTHR43297:SF2">
    <property type="entry name" value="DIPEPTIDE TRANSPORT ATP-BINDING PROTEIN DPPD"/>
    <property type="match status" value="1"/>
</dbReference>
<dbReference type="Pfam" id="PF00005">
    <property type="entry name" value="ABC_tran"/>
    <property type="match status" value="1"/>
</dbReference>
<dbReference type="Proteomes" id="UP000236394">
    <property type="component" value="Unassembled WGS sequence"/>
</dbReference>
<comment type="similarity">
    <text evidence="2">Belongs to the ABC transporter superfamily.</text>
</comment>
<evidence type="ECO:0000256" key="6">
    <source>
        <dbReference type="ARBA" id="ARBA00022840"/>
    </source>
</evidence>
<evidence type="ECO:0000313" key="9">
    <source>
        <dbReference type="EMBL" id="PNH17875.1"/>
    </source>
</evidence>
<sequence>MMNLLEVKNLYAGYGAKEVLHGLSFDLRPGEVLCIVGESGSGKSTLLKAVINAALTDFYYRGEIRRNSDFGVVFQNPFSSFNPTNCIWTHFKQLAHSKSSLRSSEIKNRVVHLLETVGLKDAEELLHGYSYEMSGGMLQRISIAMALLFEPGFIVADEPTSALDMGVRNMVLQEFSRIKAANRSILLVTHDMRVVEKIADRVMVIFGGHILEAGSQAEVIGRPIHPYTKALLGAVPKFNEGLPAKVSYNDFDYGELQEYLLQPDSRHYVAPWRIVEEN</sequence>
<dbReference type="GO" id="GO:0016887">
    <property type="term" value="F:ATP hydrolysis activity"/>
    <property type="evidence" value="ECO:0007669"/>
    <property type="project" value="InterPro"/>
</dbReference>
<comment type="caution">
    <text evidence="9">The sequence shown here is derived from an EMBL/GenBank/DDBJ whole genome shotgun (WGS) entry which is preliminary data.</text>
</comment>
<gene>
    <name evidence="9" type="ORF">B7R76_07490</name>
</gene>
<proteinExistence type="inferred from homology"/>
<dbReference type="RefSeq" id="WP_102892761.1">
    <property type="nucleotide sequence ID" value="NZ_NBZD01000005.1"/>
</dbReference>
<evidence type="ECO:0000256" key="4">
    <source>
        <dbReference type="ARBA" id="ARBA00022475"/>
    </source>
</evidence>
<dbReference type="InterPro" id="IPR017871">
    <property type="entry name" value="ABC_transporter-like_CS"/>
</dbReference>
<dbReference type="InterPro" id="IPR003439">
    <property type="entry name" value="ABC_transporter-like_ATP-bd"/>
</dbReference>
<keyword evidence="5" id="KW-0547">Nucleotide-binding</keyword>
<accession>A0A2J8AZE1</accession>
<name>A0A2J8AZE1_9FIRM</name>
<evidence type="ECO:0000256" key="3">
    <source>
        <dbReference type="ARBA" id="ARBA00022448"/>
    </source>
</evidence>
<dbReference type="PROSITE" id="PS00211">
    <property type="entry name" value="ABC_TRANSPORTER_1"/>
    <property type="match status" value="1"/>
</dbReference>
<feature type="domain" description="ABC transporter" evidence="8">
    <location>
        <begin position="5"/>
        <end position="232"/>
    </location>
</feature>
<keyword evidence="7" id="KW-0472">Membrane</keyword>
<keyword evidence="6" id="KW-0067">ATP-binding</keyword>
<protein>
    <recommendedName>
        <fullName evidence="8">ABC transporter domain-containing protein</fullName>
    </recommendedName>
</protein>
<evidence type="ECO:0000256" key="2">
    <source>
        <dbReference type="ARBA" id="ARBA00005417"/>
    </source>
</evidence>
<dbReference type="InterPro" id="IPR050388">
    <property type="entry name" value="ABC_Ni/Peptide_Import"/>
</dbReference>
<dbReference type="AlphaFoldDB" id="A0A2J8AZE1"/>